<dbReference type="OrthoDB" id="6424451at2759"/>
<keyword evidence="3" id="KW-1185">Reference proteome</keyword>
<dbReference type="EnsemblPlants" id="AUR62027865-RA">
    <property type="protein sequence ID" value="AUR62027865-RA:cds"/>
    <property type="gene ID" value="AUR62027865"/>
</dbReference>
<protein>
    <recommendedName>
        <fullName evidence="4">SOUL heme-binding family protein</fullName>
    </recommendedName>
</protein>
<sequence>MGMILGKITVETPKHEVLQSTNEYEIRKYPSSVIAEVTYDPTQMNGNKDGGFTILANYIGALGNPQNTKAESVAMTAPVVTQSKAVDVGEKIAMTAPVVTKEQRSGDSEGGEKKMVTMQFILPDKYKRVEDAPKPLGERVVIKEEGERKYGVVKFSGVASDGVVKDKVEGLRVALEKDGYKVIGEHLLARYNPPWTLPFLRTNEVFLPVE</sequence>
<evidence type="ECO:0000313" key="2">
    <source>
        <dbReference type="EnsemblPlants" id="AUR62027865-RA:cds"/>
    </source>
</evidence>
<dbReference type="RefSeq" id="XP_021740331.1">
    <property type="nucleotide sequence ID" value="XM_021884639.1"/>
</dbReference>
<dbReference type="Proteomes" id="UP000596660">
    <property type="component" value="Unplaced"/>
</dbReference>
<dbReference type="PANTHER" id="PTHR11220">
    <property type="entry name" value="HEME-BINDING PROTEIN-RELATED"/>
    <property type="match status" value="1"/>
</dbReference>
<gene>
    <name evidence="2" type="primary">LOC110706684</name>
</gene>
<name>A0A803MEH2_CHEQI</name>
<evidence type="ECO:0000256" key="1">
    <source>
        <dbReference type="ARBA" id="ARBA00009817"/>
    </source>
</evidence>
<dbReference type="SUPFAM" id="SSF55136">
    <property type="entry name" value="Probable bacterial effector-binding domain"/>
    <property type="match status" value="2"/>
</dbReference>
<organism evidence="2 3">
    <name type="scientific">Chenopodium quinoa</name>
    <name type="common">Quinoa</name>
    <dbReference type="NCBI Taxonomy" id="63459"/>
    <lineage>
        <taxon>Eukaryota</taxon>
        <taxon>Viridiplantae</taxon>
        <taxon>Streptophyta</taxon>
        <taxon>Embryophyta</taxon>
        <taxon>Tracheophyta</taxon>
        <taxon>Spermatophyta</taxon>
        <taxon>Magnoliopsida</taxon>
        <taxon>eudicotyledons</taxon>
        <taxon>Gunneridae</taxon>
        <taxon>Pentapetalae</taxon>
        <taxon>Caryophyllales</taxon>
        <taxon>Chenopodiaceae</taxon>
        <taxon>Chenopodioideae</taxon>
        <taxon>Atripliceae</taxon>
        <taxon>Chenopodium</taxon>
    </lineage>
</organism>
<evidence type="ECO:0008006" key="4">
    <source>
        <dbReference type="Google" id="ProtNLM"/>
    </source>
</evidence>
<dbReference type="InterPro" id="IPR011256">
    <property type="entry name" value="Reg_factor_effector_dom_sf"/>
</dbReference>
<dbReference type="Gene3D" id="3.20.80.10">
    <property type="entry name" value="Regulatory factor, effector binding domain"/>
    <property type="match status" value="2"/>
</dbReference>
<dbReference type="FunFam" id="3.20.80.10:FF:000013">
    <property type="entry name" value="Soul heme-binding family protein"/>
    <property type="match status" value="1"/>
</dbReference>
<dbReference type="PANTHER" id="PTHR11220:SF58">
    <property type="entry name" value="SOUL HEME-BINDING FAMILY PROTEIN"/>
    <property type="match status" value="1"/>
</dbReference>
<dbReference type="Gramene" id="AUR62027865-RA">
    <property type="protein sequence ID" value="AUR62027865-RA:cds"/>
    <property type="gene ID" value="AUR62027865"/>
</dbReference>
<proteinExistence type="inferred from homology"/>
<dbReference type="InterPro" id="IPR006917">
    <property type="entry name" value="SOUL_heme-bd"/>
</dbReference>
<dbReference type="SMR" id="A0A803MEH2"/>
<dbReference type="KEGG" id="cqi:110706684"/>
<dbReference type="AlphaFoldDB" id="A0A803MEH2"/>
<evidence type="ECO:0000313" key="3">
    <source>
        <dbReference type="Proteomes" id="UP000596660"/>
    </source>
</evidence>
<accession>A0A803MEH2</accession>
<dbReference type="GeneID" id="110706684"/>
<dbReference type="OMA" id="MPSKWSM"/>
<dbReference type="Pfam" id="PF04832">
    <property type="entry name" value="SOUL"/>
    <property type="match status" value="2"/>
</dbReference>
<dbReference type="FunFam" id="3.20.80.10:FF:000010">
    <property type="entry name" value="SOUL heme-binding family protein"/>
    <property type="match status" value="1"/>
</dbReference>
<reference evidence="2" key="1">
    <citation type="journal article" date="2017" name="Nature">
        <title>The genome of Chenopodium quinoa.</title>
        <authorList>
            <person name="Jarvis D.E."/>
            <person name="Ho Y.S."/>
            <person name="Lightfoot D.J."/>
            <person name="Schmoeckel S.M."/>
            <person name="Li B."/>
            <person name="Borm T.J.A."/>
            <person name="Ohyanagi H."/>
            <person name="Mineta K."/>
            <person name="Michell C.T."/>
            <person name="Saber N."/>
            <person name="Kharbatia N.M."/>
            <person name="Rupper R.R."/>
            <person name="Sharp A.R."/>
            <person name="Dally N."/>
            <person name="Boughton B.A."/>
            <person name="Woo Y.H."/>
            <person name="Gao G."/>
            <person name="Schijlen E.G.W.M."/>
            <person name="Guo X."/>
            <person name="Momin A.A."/>
            <person name="Negrao S."/>
            <person name="Al-Babili S."/>
            <person name="Gehring C."/>
            <person name="Roessner U."/>
            <person name="Jung C."/>
            <person name="Murphy K."/>
            <person name="Arold S.T."/>
            <person name="Gojobori T."/>
            <person name="van der Linden C.G."/>
            <person name="van Loo E.N."/>
            <person name="Jellen E.N."/>
            <person name="Maughan P.J."/>
            <person name="Tester M."/>
        </authorList>
    </citation>
    <scope>NUCLEOTIDE SEQUENCE [LARGE SCALE GENOMIC DNA]</scope>
    <source>
        <strain evidence="2">cv. PI 614886</strain>
    </source>
</reference>
<reference evidence="2" key="2">
    <citation type="submission" date="2021-03" db="UniProtKB">
        <authorList>
            <consortium name="EnsemblPlants"/>
        </authorList>
    </citation>
    <scope>IDENTIFICATION</scope>
</reference>
<comment type="similarity">
    <text evidence="1">Belongs to the HEBP family.</text>
</comment>